<gene>
    <name evidence="13" type="ORF">WCY31_07005</name>
</gene>
<reference evidence="13 14" key="1">
    <citation type="submission" date="2024-03" db="EMBL/GenBank/DDBJ databases">
        <title>Sulfurimonas sp. HSL3-1.</title>
        <authorList>
            <person name="Wang S."/>
        </authorList>
    </citation>
    <scope>NUCLEOTIDE SEQUENCE [LARGE SCALE GENOMIC DNA]</scope>
    <source>
        <strain evidence="13 14">HSL3-1</strain>
    </source>
</reference>
<feature type="transmembrane region" description="Helical" evidence="12">
    <location>
        <begin position="186"/>
        <end position="205"/>
    </location>
</feature>
<feature type="transmembrane region" description="Helical" evidence="12">
    <location>
        <begin position="299"/>
        <end position="319"/>
    </location>
</feature>
<dbReference type="InterPro" id="IPR003445">
    <property type="entry name" value="Cat_transpt"/>
</dbReference>
<dbReference type="InterPro" id="IPR004772">
    <property type="entry name" value="TrkH"/>
</dbReference>
<evidence type="ECO:0000313" key="14">
    <source>
        <dbReference type="Proteomes" id="UP001447842"/>
    </source>
</evidence>
<feature type="transmembrane region" description="Helical" evidence="12">
    <location>
        <begin position="391"/>
        <end position="414"/>
    </location>
</feature>
<evidence type="ECO:0000256" key="7">
    <source>
        <dbReference type="ARBA" id="ARBA00022692"/>
    </source>
</evidence>
<evidence type="ECO:0000313" key="13">
    <source>
        <dbReference type="EMBL" id="XAU14004.1"/>
    </source>
</evidence>
<feature type="transmembrane region" description="Helical" evidence="12">
    <location>
        <begin position="421"/>
        <end position="441"/>
    </location>
</feature>
<keyword evidence="4" id="KW-1003">Cell membrane</keyword>
<dbReference type="Proteomes" id="UP001447842">
    <property type="component" value="Chromosome"/>
</dbReference>
<evidence type="ECO:0000256" key="8">
    <source>
        <dbReference type="ARBA" id="ARBA00022958"/>
    </source>
</evidence>
<comment type="subcellular location">
    <subcellularLocation>
        <location evidence="1">Cell inner membrane</location>
        <topology evidence="1">Multi-pass membrane protein</topology>
    </subcellularLocation>
</comment>
<evidence type="ECO:0000256" key="6">
    <source>
        <dbReference type="ARBA" id="ARBA00022538"/>
    </source>
</evidence>
<keyword evidence="6" id="KW-0633">Potassium transport</keyword>
<dbReference type="RefSeq" id="WP_345971828.1">
    <property type="nucleotide sequence ID" value="NZ_CP147920.1"/>
</dbReference>
<feature type="transmembrane region" description="Helical" evidence="12">
    <location>
        <begin position="326"/>
        <end position="343"/>
    </location>
</feature>
<keyword evidence="5" id="KW-0997">Cell inner membrane</keyword>
<evidence type="ECO:0000256" key="1">
    <source>
        <dbReference type="ARBA" id="ARBA00004429"/>
    </source>
</evidence>
<organism evidence="13 14">
    <name type="scientific">Sulfurimonas diazotrophicus</name>
    <dbReference type="NCBI Taxonomy" id="3131939"/>
    <lineage>
        <taxon>Bacteria</taxon>
        <taxon>Pseudomonadati</taxon>
        <taxon>Campylobacterota</taxon>
        <taxon>Epsilonproteobacteria</taxon>
        <taxon>Campylobacterales</taxon>
        <taxon>Sulfurimonadaceae</taxon>
        <taxon>Sulfurimonas</taxon>
    </lineage>
</organism>
<feature type="transmembrane region" description="Helical" evidence="12">
    <location>
        <begin position="273"/>
        <end position="293"/>
    </location>
</feature>
<evidence type="ECO:0000256" key="11">
    <source>
        <dbReference type="ARBA" id="ARBA00023136"/>
    </source>
</evidence>
<accession>A0ABZ3H7A4</accession>
<keyword evidence="8" id="KW-0630">Potassium</keyword>
<dbReference type="PANTHER" id="PTHR32024">
    <property type="entry name" value="TRK SYSTEM POTASSIUM UPTAKE PROTEIN TRKG-RELATED"/>
    <property type="match status" value="1"/>
</dbReference>
<keyword evidence="3" id="KW-0813">Transport</keyword>
<sequence length="484" mass="53103">MDLHTLINSAKFISAIGIGLALFFLIPIGTGIVYGENMAPFIRFDLLFFLFNLTLFAALYRRRMRMTVKSAIFSVNLVWILLGIAGAVPLYIYTEATFAESFFEAISGFTTTGATIYTEIEHLPKSILMLRSLMHWLGGMGIIVLGVGLLSLINPTGSMTMFRAESTGVQLEKATPKIRDTALRLWGLYLFFTAANTVLLLAGGMDLFDAVNHAFSTISTGGFSTRDLSMGYWDDAPVILWTTTFFMMLSGINFLAHLKAARGDFSGFRAEEVRWYLGLFILLASILTLVHLANSGDSIVYSTTHAFFTVASLLTTTGFATINYELWGAVPVALLLIAMLLGGNAGSTAGGMKIIRYVILFKNLKAQLKQILHPNAVVGVFVDRKPVSGKVIGSVSGFLFLFITTNVLLTFYLFARGYDAVTCISTSIACVGNIGPGFAMTGPSENFHFFSGIDKMILSAAMIIGRLEFFTVVLLFTRDFWKRF</sequence>
<proteinExistence type="inferred from homology"/>
<feature type="transmembrane region" description="Helical" evidence="12">
    <location>
        <begin position="72"/>
        <end position="93"/>
    </location>
</feature>
<feature type="transmembrane region" description="Helical" evidence="12">
    <location>
        <begin position="238"/>
        <end position="261"/>
    </location>
</feature>
<feature type="transmembrane region" description="Helical" evidence="12">
    <location>
        <begin position="456"/>
        <end position="476"/>
    </location>
</feature>
<dbReference type="Pfam" id="PF02386">
    <property type="entry name" value="TrkH"/>
    <property type="match status" value="1"/>
</dbReference>
<keyword evidence="9 12" id="KW-1133">Transmembrane helix</keyword>
<evidence type="ECO:0000256" key="9">
    <source>
        <dbReference type="ARBA" id="ARBA00022989"/>
    </source>
</evidence>
<keyword evidence="11 12" id="KW-0472">Membrane</keyword>
<feature type="transmembrane region" description="Helical" evidence="12">
    <location>
        <begin position="133"/>
        <end position="153"/>
    </location>
</feature>
<evidence type="ECO:0000256" key="2">
    <source>
        <dbReference type="ARBA" id="ARBA00009137"/>
    </source>
</evidence>
<feature type="transmembrane region" description="Helical" evidence="12">
    <location>
        <begin position="12"/>
        <end position="35"/>
    </location>
</feature>
<dbReference type="PANTHER" id="PTHR32024:SF2">
    <property type="entry name" value="TRK SYSTEM POTASSIUM UPTAKE PROTEIN TRKG-RELATED"/>
    <property type="match status" value="1"/>
</dbReference>
<keyword evidence="10" id="KW-0406">Ion transport</keyword>
<feature type="transmembrane region" description="Helical" evidence="12">
    <location>
        <begin position="41"/>
        <end position="60"/>
    </location>
</feature>
<evidence type="ECO:0000256" key="5">
    <source>
        <dbReference type="ARBA" id="ARBA00022519"/>
    </source>
</evidence>
<keyword evidence="7 12" id="KW-0812">Transmembrane</keyword>
<protein>
    <submittedName>
        <fullName evidence="13">TrkH family potassium uptake protein</fullName>
    </submittedName>
</protein>
<dbReference type="PIRSF" id="PIRSF006247">
    <property type="entry name" value="TrkH"/>
    <property type="match status" value="1"/>
</dbReference>
<keyword evidence="14" id="KW-1185">Reference proteome</keyword>
<evidence type="ECO:0000256" key="10">
    <source>
        <dbReference type="ARBA" id="ARBA00023065"/>
    </source>
</evidence>
<evidence type="ECO:0000256" key="12">
    <source>
        <dbReference type="SAM" id="Phobius"/>
    </source>
</evidence>
<name>A0ABZ3H7A4_9BACT</name>
<evidence type="ECO:0000256" key="4">
    <source>
        <dbReference type="ARBA" id="ARBA00022475"/>
    </source>
</evidence>
<dbReference type="EMBL" id="CP147920">
    <property type="protein sequence ID" value="XAU14004.1"/>
    <property type="molecule type" value="Genomic_DNA"/>
</dbReference>
<evidence type="ECO:0000256" key="3">
    <source>
        <dbReference type="ARBA" id="ARBA00022448"/>
    </source>
</evidence>
<comment type="similarity">
    <text evidence="2">Belongs to the TrkH potassium transport family.</text>
</comment>